<dbReference type="Gene3D" id="3.90.810.10">
    <property type="entry name" value="CRIB domain"/>
    <property type="match status" value="1"/>
</dbReference>
<keyword evidence="3" id="KW-1185">Reference proteome</keyword>
<feature type="compositionally biased region" description="Basic and acidic residues" evidence="1">
    <location>
        <begin position="230"/>
        <end position="241"/>
    </location>
</feature>
<feature type="compositionally biased region" description="Basic and acidic residues" evidence="1">
    <location>
        <begin position="716"/>
        <end position="732"/>
    </location>
</feature>
<dbReference type="Proteomes" id="UP000812966">
    <property type="component" value="Unassembled WGS sequence"/>
</dbReference>
<dbReference type="InterPro" id="IPR036936">
    <property type="entry name" value="CRIB_dom_sf"/>
</dbReference>
<feature type="region of interest" description="Disordered" evidence="1">
    <location>
        <begin position="1"/>
        <end position="82"/>
    </location>
</feature>
<feature type="compositionally biased region" description="Polar residues" evidence="1">
    <location>
        <begin position="472"/>
        <end position="484"/>
    </location>
</feature>
<feature type="compositionally biased region" description="Polar residues" evidence="1">
    <location>
        <begin position="858"/>
        <end position="876"/>
    </location>
</feature>
<feature type="compositionally biased region" description="Basic and acidic residues" evidence="1">
    <location>
        <begin position="393"/>
        <end position="405"/>
    </location>
</feature>
<feature type="region of interest" description="Disordered" evidence="1">
    <location>
        <begin position="713"/>
        <end position="761"/>
    </location>
</feature>
<protein>
    <recommendedName>
        <fullName evidence="4">CRIB domain-containing protein</fullName>
    </recommendedName>
</protein>
<accession>A0A8K0JHN1</accession>
<evidence type="ECO:0000313" key="2">
    <source>
        <dbReference type="EMBL" id="KAG7529302.1"/>
    </source>
</evidence>
<gene>
    <name evidence="2" type="ORF">FFLO_05730</name>
</gene>
<feature type="compositionally biased region" description="Gly residues" evidence="1">
    <location>
        <begin position="287"/>
        <end position="297"/>
    </location>
</feature>
<name>A0A8K0JHN1_9TREE</name>
<feature type="region of interest" description="Disordered" evidence="1">
    <location>
        <begin position="918"/>
        <end position="954"/>
    </location>
</feature>
<sequence>MPTKTMPNTTRMESRLKALPSLPVDVDEDGDLVGRKGSPERGAVENHSASSVQHAHTLPMKLPTPDLSGPSKAEVQHQQSQIRRPFRDLYPASPQPQPGYQFHQSSVSLALPPRAGFADGREGASSARSEMGFRRIPAERSRSGSALGGSLRGSPEAEVTVEAGTNPTPEANTGQRRKTKGRLNLAGGLPLSRLFRSSSVDLLDDLRMQVGDGRVDGVDGEENGQQANAVHEKDRAKEHGKGTKGSWLPFTKPKAQRHSPYPERPVGSHSIPHTRAGSESSSRPLGLGMGSGGGFGSSGRPKGKRSMTTDALPTGHSQRLNGEDRSQGRGDVPAGGGTGEEEVILIGPGPGVKRKGSIKNMLDRFAGHEAEEEVVAAATGLKRKGSIKNMLDKFASRNQPGREQEDREDGVGWDMMRASRVEVDAGRSSGSVGGSASASGSGSGSARPSAEERKWSEEGYSAREIVPRDLSPLQTSPGGPSRSTGKSREETQPGCLSVPGMERGGKVKRKSSWRRAGKKEIKEVDDGIGTPMLVQHDLHVTASFKGLPPAWIEQLRQQGIGQKEMEMIMSGRRQKDSISSLQGVDAKAGVKTGSPLRGVGLPEFMPDTSPFSADKTIRGLTLSGNSAATPLRPAPRLVRPTDNLLDIDKTLPDTPPRFATPMGTLIDRDLLRSPAEQRPAKHFRASSENLLESVVNGIQQGHKKSVSYLQQLQPGHRNDARTSADDACDPKRPLRFRRRAGTEDSPLLLHVPKDGPASSDPAGYSAFEPVKSLSAEIKNFSTIKLSFETDRPEGLGGDDWVGEVLMTLDKGLDGSQQSRPSMESALQVPRSISVDAPTPMYYQDLRPLDIPDLRHDPGTSTGMASGMTADSGSTEVLKSPGEEEDAPRIGLVSPVADSQYAFLGDRDFLGDRAGYDIGMSVPRTPTPPGKEPRAKKMSVSPPRRKSSLNRSGFSFGRGASEGLFVRGRPSEDGPPSLLYRTISLSPSTEIVSLPDHDNFVTPTTSDERGQRIDTARYSEAMSCDGPLSTNEEHSFSIGTVHTAWRAKPLAFDVLGQPEGADSRQVKLAEV</sequence>
<evidence type="ECO:0000256" key="1">
    <source>
        <dbReference type="SAM" id="MobiDB-lite"/>
    </source>
</evidence>
<evidence type="ECO:0008006" key="4">
    <source>
        <dbReference type="Google" id="ProtNLM"/>
    </source>
</evidence>
<feature type="compositionally biased region" description="Basic and acidic residues" evidence="1">
    <location>
        <begin position="32"/>
        <end position="44"/>
    </location>
</feature>
<evidence type="ECO:0000313" key="3">
    <source>
        <dbReference type="Proteomes" id="UP000812966"/>
    </source>
</evidence>
<feature type="compositionally biased region" description="Polar residues" evidence="1">
    <location>
        <begin position="1"/>
        <end position="11"/>
    </location>
</feature>
<feature type="region of interest" description="Disordered" evidence="1">
    <location>
        <begin position="856"/>
        <end position="886"/>
    </location>
</feature>
<dbReference type="EMBL" id="JABELV010000154">
    <property type="protein sequence ID" value="KAG7529302.1"/>
    <property type="molecule type" value="Genomic_DNA"/>
</dbReference>
<organism evidence="2 3">
    <name type="scientific">Filobasidium floriforme</name>
    <dbReference type="NCBI Taxonomy" id="5210"/>
    <lineage>
        <taxon>Eukaryota</taxon>
        <taxon>Fungi</taxon>
        <taxon>Dikarya</taxon>
        <taxon>Basidiomycota</taxon>
        <taxon>Agaricomycotina</taxon>
        <taxon>Tremellomycetes</taxon>
        <taxon>Filobasidiales</taxon>
        <taxon>Filobasidiaceae</taxon>
        <taxon>Filobasidium</taxon>
    </lineage>
</organism>
<feature type="region of interest" description="Disordered" evidence="1">
    <location>
        <begin position="393"/>
        <end position="518"/>
    </location>
</feature>
<feature type="compositionally biased region" description="Basic and acidic residues" evidence="1">
    <location>
        <begin position="449"/>
        <end position="467"/>
    </location>
</feature>
<feature type="region of interest" description="Disordered" evidence="1">
    <location>
        <begin position="113"/>
        <end position="182"/>
    </location>
</feature>
<feature type="compositionally biased region" description="Basic and acidic residues" evidence="1">
    <location>
        <begin position="131"/>
        <end position="142"/>
    </location>
</feature>
<feature type="compositionally biased region" description="Low complexity" evidence="1">
    <location>
        <begin position="426"/>
        <end position="448"/>
    </location>
</feature>
<feature type="compositionally biased region" description="Polar residues" evidence="1">
    <location>
        <begin position="308"/>
        <end position="320"/>
    </location>
</feature>
<feature type="region of interest" description="Disordered" evidence="1">
    <location>
        <begin position="214"/>
        <end position="348"/>
    </location>
</feature>
<reference evidence="2" key="1">
    <citation type="submission" date="2020-04" db="EMBL/GenBank/DDBJ databases">
        <title>Analysis of mating type loci in Filobasidium floriforme.</title>
        <authorList>
            <person name="Nowrousian M."/>
        </authorList>
    </citation>
    <scope>NUCLEOTIDE SEQUENCE</scope>
    <source>
        <strain evidence="2">CBS 6242</strain>
    </source>
</reference>
<dbReference type="AlphaFoldDB" id="A0A8K0JHN1"/>
<feature type="compositionally biased region" description="Polar residues" evidence="1">
    <location>
        <begin position="163"/>
        <end position="174"/>
    </location>
</feature>
<comment type="caution">
    <text evidence="2">The sequence shown here is derived from an EMBL/GenBank/DDBJ whole genome shotgun (WGS) entry which is preliminary data.</text>
</comment>
<proteinExistence type="predicted"/>
<feature type="compositionally biased region" description="Basic residues" evidence="1">
    <location>
        <begin position="506"/>
        <end position="517"/>
    </location>
</feature>